<dbReference type="AlphaFoldDB" id="A0AAD9IDV1"/>
<dbReference type="EMBL" id="JASFZW010000010">
    <property type="protein sequence ID" value="KAK2076354.1"/>
    <property type="molecule type" value="Genomic_DNA"/>
</dbReference>
<dbReference type="SMART" id="SM00338">
    <property type="entry name" value="BRLZ"/>
    <property type="match status" value="1"/>
</dbReference>
<dbReference type="SUPFAM" id="SSF57959">
    <property type="entry name" value="Leucine zipper domain"/>
    <property type="match status" value="1"/>
</dbReference>
<feature type="compositionally biased region" description="Basic and acidic residues" evidence="7">
    <location>
        <begin position="351"/>
        <end position="364"/>
    </location>
</feature>
<feature type="region of interest" description="Disordered" evidence="7">
    <location>
        <begin position="49"/>
        <end position="87"/>
    </location>
</feature>
<comment type="similarity">
    <text evidence="2">Belongs to the bZIP family.</text>
</comment>
<keyword evidence="5" id="KW-0804">Transcription</keyword>
<dbReference type="Proteomes" id="UP001255856">
    <property type="component" value="Unassembled WGS sequence"/>
</dbReference>
<evidence type="ECO:0000256" key="6">
    <source>
        <dbReference type="ARBA" id="ARBA00023242"/>
    </source>
</evidence>
<dbReference type="CDD" id="cd14702">
    <property type="entry name" value="bZIP_plant_GBF1"/>
    <property type="match status" value="1"/>
</dbReference>
<dbReference type="GO" id="GO:0005634">
    <property type="term" value="C:nucleus"/>
    <property type="evidence" value="ECO:0007669"/>
    <property type="project" value="UniProtKB-SubCell"/>
</dbReference>
<dbReference type="InterPro" id="IPR046347">
    <property type="entry name" value="bZIP_sf"/>
</dbReference>
<sequence length="421" mass="43236">MDLAMNITSDELIQNFFKTGSTVSLPRIDSESQFQEFMRKIPSATNLAAAMTDNGDGPHAQAAAAHHHHHHHHHEQAPTQPSGVPRVPSLDFIKAFLSASRPAPDHVPGSLFGPPPPNNVQGMPMHHGGVNLQQQQQQQQQAFELNGSVALALGRAKLEASAAEGGEGGGAMPASSAAGNSTAGSQGNTPTANGHDRMGHGAAGLMGTRHDSGPGGGLGSAASGALGHPPAYSAPALPIVGLQGGSGHHMVLNPNVLAAAFMQSQLGGMGGAGSGGYPNAGGGGGTPVAGAGAGGHPALSGGAVGRAGSALLPASSSDAVNLASAKQQVRRERRMLSNRESARRSRKRKQEHLQSMEMRLGESERAREEAVSRIAQLTEELRRRDAELGSLRVEVSSLRSALGENHPAVGFALAPPRLFKF</sequence>
<dbReference type="PROSITE" id="PS50217">
    <property type="entry name" value="BZIP"/>
    <property type="match status" value="1"/>
</dbReference>
<evidence type="ECO:0000256" key="5">
    <source>
        <dbReference type="ARBA" id="ARBA00023163"/>
    </source>
</evidence>
<keyword evidence="4" id="KW-0238">DNA-binding</keyword>
<name>A0AAD9IDV1_PROWI</name>
<feature type="region of interest" description="Disordered" evidence="7">
    <location>
        <begin position="163"/>
        <end position="222"/>
    </location>
</feature>
<dbReference type="Gene3D" id="1.20.5.170">
    <property type="match status" value="1"/>
</dbReference>
<feature type="domain" description="BZIP" evidence="8">
    <location>
        <begin position="328"/>
        <end position="391"/>
    </location>
</feature>
<proteinExistence type="inferred from homology"/>
<comment type="caution">
    <text evidence="9">The sequence shown here is derived from an EMBL/GenBank/DDBJ whole genome shotgun (WGS) entry which is preliminary data.</text>
</comment>
<dbReference type="GO" id="GO:0043565">
    <property type="term" value="F:sequence-specific DNA binding"/>
    <property type="evidence" value="ECO:0007669"/>
    <property type="project" value="InterPro"/>
</dbReference>
<dbReference type="InterPro" id="IPR004827">
    <property type="entry name" value="bZIP"/>
</dbReference>
<evidence type="ECO:0000259" key="8">
    <source>
        <dbReference type="PROSITE" id="PS50217"/>
    </source>
</evidence>
<feature type="compositionally biased region" description="Low complexity" evidence="7">
    <location>
        <begin position="172"/>
        <end position="187"/>
    </location>
</feature>
<dbReference type="InterPro" id="IPR045314">
    <property type="entry name" value="bZIP_plant_GBF1"/>
</dbReference>
<evidence type="ECO:0000256" key="3">
    <source>
        <dbReference type="ARBA" id="ARBA00023015"/>
    </source>
</evidence>
<evidence type="ECO:0000256" key="1">
    <source>
        <dbReference type="ARBA" id="ARBA00004123"/>
    </source>
</evidence>
<dbReference type="GO" id="GO:0003700">
    <property type="term" value="F:DNA-binding transcription factor activity"/>
    <property type="evidence" value="ECO:0007669"/>
    <property type="project" value="InterPro"/>
</dbReference>
<evidence type="ECO:0000313" key="10">
    <source>
        <dbReference type="Proteomes" id="UP001255856"/>
    </source>
</evidence>
<feature type="compositionally biased region" description="Basic and acidic residues" evidence="7">
    <location>
        <begin position="334"/>
        <end position="343"/>
    </location>
</feature>
<dbReference type="InterPro" id="IPR044827">
    <property type="entry name" value="GBF-like"/>
</dbReference>
<dbReference type="PANTHER" id="PTHR45967:SF38">
    <property type="entry name" value="G-BOX-BINDING FACTOR 2"/>
    <property type="match status" value="1"/>
</dbReference>
<comment type="subcellular location">
    <subcellularLocation>
        <location evidence="1">Nucleus</location>
    </subcellularLocation>
</comment>
<feature type="region of interest" description="Disordered" evidence="7">
    <location>
        <begin position="101"/>
        <end position="140"/>
    </location>
</feature>
<organism evidence="9 10">
    <name type="scientific">Prototheca wickerhamii</name>
    <dbReference type="NCBI Taxonomy" id="3111"/>
    <lineage>
        <taxon>Eukaryota</taxon>
        <taxon>Viridiplantae</taxon>
        <taxon>Chlorophyta</taxon>
        <taxon>core chlorophytes</taxon>
        <taxon>Trebouxiophyceae</taxon>
        <taxon>Chlorellales</taxon>
        <taxon>Chlorellaceae</taxon>
        <taxon>Prototheca</taxon>
    </lineage>
</organism>
<feature type="compositionally biased region" description="Basic residues" evidence="7">
    <location>
        <begin position="65"/>
        <end position="74"/>
    </location>
</feature>
<keyword evidence="10" id="KW-1185">Reference proteome</keyword>
<evidence type="ECO:0000256" key="4">
    <source>
        <dbReference type="ARBA" id="ARBA00023125"/>
    </source>
</evidence>
<evidence type="ECO:0000256" key="2">
    <source>
        <dbReference type="ARBA" id="ARBA00007163"/>
    </source>
</evidence>
<keyword evidence="3" id="KW-0805">Transcription regulation</keyword>
<keyword evidence="6" id="KW-0539">Nucleus</keyword>
<evidence type="ECO:0000313" key="9">
    <source>
        <dbReference type="EMBL" id="KAK2076354.1"/>
    </source>
</evidence>
<dbReference type="PROSITE" id="PS00036">
    <property type="entry name" value="BZIP_BASIC"/>
    <property type="match status" value="1"/>
</dbReference>
<dbReference type="PANTHER" id="PTHR45967">
    <property type="entry name" value="G-BOX-BINDING FACTOR 3-RELATED"/>
    <property type="match status" value="1"/>
</dbReference>
<gene>
    <name evidence="9" type="ORF">QBZ16_000879</name>
</gene>
<accession>A0AAD9IDV1</accession>
<protein>
    <recommendedName>
        <fullName evidence="8">BZIP domain-containing protein</fullName>
    </recommendedName>
</protein>
<evidence type="ECO:0000256" key="7">
    <source>
        <dbReference type="SAM" id="MobiDB-lite"/>
    </source>
</evidence>
<reference evidence="9" key="1">
    <citation type="submission" date="2021-01" db="EMBL/GenBank/DDBJ databases">
        <authorList>
            <person name="Eckstrom K.M.E."/>
        </authorList>
    </citation>
    <scope>NUCLEOTIDE SEQUENCE</scope>
    <source>
        <strain evidence="9">UVCC 0001</strain>
    </source>
</reference>
<feature type="region of interest" description="Disordered" evidence="7">
    <location>
        <begin position="322"/>
        <end position="364"/>
    </location>
</feature>